<keyword evidence="3" id="KW-1185">Reference proteome</keyword>
<proteinExistence type="predicted"/>
<protein>
    <submittedName>
        <fullName evidence="2">Conjugal transfer protein TraF</fullName>
    </submittedName>
</protein>
<name>A0ABX8TFD9_9CAUL</name>
<dbReference type="Proteomes" id="UP000824334">
    <property type="component" value="Chromosome"/>
</dbReference>
<feature type="chain" id="PRO_5045226868" evidence="1">
    <location>
        <begin position="31"/>
        <end position="313"/>
    </location>
</feature>
<gene>
    <name evidence="2" type="ORF">KWG56_13900</name>
</gene>
<evidence type="ECO:0000313" key="3">
    <source>
        <dbReference type="Proteomes" id="UP000824334"/>
    </source>
</evidence>
<accession>A0ABX8TFD9</accession>
<sequence>MISFSIPQRFGFAMAAGLAASLMLTGPVRAQSPYQTQPAPAASGASEEYCGRDLGMWFYCQRPTPPEPAEEAAPLPTISAATPPEVRELEEYQRQLEEARSIAVWRPTPETVERYYRLQQVALERGGLFADHYRRLTWTNPDLDYTVRRPVTEVAKHGWTDDRMADRDLFLRGVSTRVGVFYVYRGSCGACTIASPIVKAFSDRYGMTVRAVSADGAPNPHFPGAVRDQGQLAAWGVRQTTPALLFFQQSDMDPRTGQIRPTRVRGSNGQILELLPCLKPQGCLTYAGAGVMAMDDIAERLFVLLSKEPGTDF</sequence>
<keyword evidence="1" id="KW-0732">Signal</keyword>
<dbReference type="GeneID" id="94376376"/>
<evidence type="ECO:0000313" key="2">
    <source>
        <dbReference type="EMBL" id="QYC09664.1"/>
    </source>
</evidence>
<feature type="signal peptide" evidence="1">
    <location>
        <begin position="1"/>
        <end position="30"/>
    </location>
</feature>
<organism evidence="2 3">
    <name type="scientific">Brevundimonas nasdae</name>
    <dbReference type="NCBI Taxonomy" id="172043"/>
    <lineage>
        <taxon>Bacteria</taxon>
        <taxon>Pseudomonadati</taxon>
        <taxon>Pseudomonadota</taxon>
        <taxon>Alphaproteobacteria</taxon>
        <taxon>Caulobacterales</taxon>
        <taxon>Caulobacteraceae</taxon>
        <taxon>Brevundimonas</taxon>
    </lineage>
</organism>
<dbReference type="Pfam" id="PF13728">
    <property type="entry name" value="TraF"/>
    <property type="match status" value="1"/>
</dbReference>
<dbReference type="EMBL" id="CP080034">
    <property type="protein sequence ID" value="QYC09664.1"/>
    <property type="molecule type" value="Genomic_DNA"/>
</dbReference>
<dbReference type="SUPFAM" id="SSF52833">
    <property type="entry name" value="Thioredoxin-like"/>
    <property type="match status" value="1"/>
</dbReference>
<reference evidence="2 3" key="1">
    <citation type="submission" date="2021-07" db="EMBL/GenBank/DDBJ databases">
        <title>Isolation and characterization of bacteria from a gold mining with a capacity of golden bioaccumulation.</title>
        <authorList>
            <person name="Yang X.J."/>
        </authorList>
    </citation>
    <scope>NUCLEOTIDE SEQUENCE [LARGE SCALE GENOMIC DNA]</scope>
    <source>
        <strain evidence="2 3">Au29</strain>
    </source>
</reference>
<dbReference type="InterPro" id="IPR036249">
    <property type="entry name" value="Thioredoxin-like_sf"/>
</dbReference>
<dbReference type="InterPro" id="IPR039555">
    <property type="entry name" value="TraF/TrbB"/>
</dbReference>
<evidence type="ECO:0000256" key="1">
    <source>
        <dbReference type="SAM" id="SignalP"/>
    </source>
</evidence>
<dbReference type="RefSeq" id="WP_153923407.1">
    <property type="nucleotide sequence ID" value="NZ_CP080034.1"/>
</dbReference>